<accession>A0A8S5MKU8</accession>
<evidence type="ECO:0000313" key="1">
    <source>
        <dbReference type="EMBL" id="DAD82957.1"/>
    </source>
</evidence>
<dbReference type="EMBL" id="BK014925">
    <property type="protein sequence ID" value="DAD82957.1"/>
    <property type="molecule type" value="Genomic_DNA"/>
</dbReference>
<name>A0A8S5MKU8_9CAUD</name>
<protein>
    <submittedName>
        <fullName evidence="1">Uncharacterized protein</fullName>
    </submittedName>
</protein>
<proteinExistence type="predicted"/>
<sequence length="64" mass="7295">MYGYIKIEKCVLDMMPAEKHIIIFETHELALEYAKNNLVLEVGTAKINSDGMIVPDKETPLEED</sequence>
<organism evidence="1">
    <name type="scientific">Siphoviridae sp. ctXZx16</name>
    <dbReference type="NCBI Taxonomy" id="2826371"/>
    <lineage>
        <taxon>Viruses</taxon>
        <taxon>Duplodnaviria</taxon>
        <taxon>Heunggongvirae</taxon>
        <taxon>Uroviricota</taxon>
        <taxon>Caudoviricetes</taxon>
    </lineage>
</organism>
<reference evidence="1" key="1">
    <citation type="journal article" date="2021" name="Proc. Natl. Acad. Sci. U.S.A.">
        <title>A Catalog of Tens of Thousands of Viruses from Human Metagenomes Reveals Hidden Associations with Chronic Diseases.</title>
        <authorList>
            <person name="Tisza M.J."/>
            <person name="Buck C.B."/>
        </authorList>
    </citation>
    <scope>NUCLEOTIDE SEQUENCE</scope>
    <source>
        <strain evidence="1">CtXZx16</strain>
    </source>
</reference>